<accession>A0A291QD59</accession>
<proteinExistence type="predicted"/>
<sequence>MRGREVTFVRGAVALAAAALVLTLAGCGVRPTGIVDAGEPASGLTKGLRIYFVSETGRLEGVTRSDEPLREPAAVIKLLMSGPDESERRSGLTTLVHGGRFEVTGDGDRLTVRVFDLLLDPASVNDRNYTGQLVCSLARAQAVLDKSGRTRPDDVRVTVRAVPPEGVQREEELGPYVCSDFLK</sequence>
<gene>
    <name evidence="1" type="ORF">KY5_4419c</name>
</gene>
<dbReference type="Proteomes" id="UP000221011">
    <property type="component" value="Chromosome"/>
</dbReference>
<evidence type="ECO:0000313" key="1">
    <source>
        <dbReference type="EMBL" id="ATL29437.1"/>
    </source>
</evidence>
<evidence type="ECO:0000313" key="2">
    <source>
        <dbReference type="Proteomes" id="UP000221011"/>
    </source>
</evidence>
<evidence type="ECO:0008006" key="3">
    <source>
        <dbReference type="Google" id="ProtNLM"/>
    </source>
</evidence>
<keyword evidence="2" id="KW-1185">Reference proteome</keyword>
<reference evidence="1 2" key="1">
    <citation type="submission" date="2017-08" db="EMBL/GenBank/DDBJ databases">
        <title>Complete Genome Sequence of Streptomyces formicae KY5, the formicamycin producer.</title>
        <authorList>
            <person name="Holmes N.A."/>
            <person name="Devine R."/>
            <person name="Qin Z."/>
            <person name="Seipke R.F."/>
            <person name="Wilkinson B."/>
            <person name="Hutchings M.I."/>
        </authorList>
    </citation>
    <scope>NUCLEOTIDE SEQUENCE [LARGE SCALE GENOMIC DNA]</scope>
    <source>
        <strain evidence="1 2">KY5</strain>
    </source>
</reference>
<organism evidence="1 2">
    <name type="scientific">Streptomyces formicae</name>
    <dbReference type="NCBI Taxonomy" id="1616117"/>
    <lineage>
        <taxon>Bacteria</taxon>
        <taxon>Bacillati</taxon>
        <taxon>Actinomycetota</taxon>
        <taxon>Actinomycetes</taxon>
        <taxon>Kitasatosporales</taxon>
        <taxon>Streptomycetaceae</taxon>
        <taxon>Streptomyces</taxon>
    </lineage>
</organism>
<dbReference type="EMBL" id="CP022685">
    <property type="protein sequence ID" value="ATL29437.1"/>
    <property type="molecule type" value="Genomic_DNA"/>
</dbReference>
<dbReference type="RefSeq" id="WP_234362814.1">
    <property type="nucleotide sequence ID" value="NZ_CP022685.1"/>
</dbReference>
<dbReference type="AlphaFoldDB" id="A0A291QD59"/>
<name>A0A291QD59_9ACTN</name>
<dbReference type="PROSITE" id="PS51257">
    <property type="entry name" value="PROKAR_LIPOPROTEIN"/>
    <property type="match status" value="1"/>
</dbReference>
<dbReference type="KEGG" id="sfk:KY5_4419c"/>
<protein>
    <recommendedName>
        <fullName evidence="3">GerMN domain-containing protein</fullName>
    </recommendedName>
</protein>